<evidence type="ECO:0000256" key="15">
    <source>
        <dbReference type="ARBA" id="ARBA00041276"/>
    </source>
</evidence>
<evidence type="ECO:0000256" key="6">
    <source>
        <dbReference type="ARBA" id="ARBA00022525"/>
    </source>
</evidence>
<evidence type="ECO:0000313" key="21">
    <source>
        <dbReference type="Proteomes" id="UP000015241"/>
    </source>
</evidence>
<keyword evidence="8" id="KW-0378">Hydrolase</keyword>
<dbReference type="PRINTS" id="PR00133">
    <property type="entry name" value="GLHYDRLASE3"/>
</dbReference>
<accession>S8EZD8</accession>
<comment type="catalytic activity">
    <reaction evidence="1">
        <text>Hydrolysis of terminal, non-reducing beta-D-glucosyl residues with release of beta-D-glucose.</text>
        <dbReference type="EC" id="3.2.1.21"/>
    </reaction>
</comment>
<evidence type="ECO:0000256" key="2">
    <source>
        <dbReference type="ARBA" id="ARBA00004613"/>
    </source>
</evidence>
<evidence type="ECO:0000256" key="13">
    <source>
        <dbReference type="ARBA" id="ARBA00024983"/>
    </source>
</evidence>
<evidence type="ECO:0000256" key="8">
    <source>
        <dbReference type="ARBA" id="ARBA00022801"/>
    </source>
</evidence>
<sequence>MHTRVTGWLTVALALFATPSLAEVARRETNSSSLGPLSDNSPGAWPALNATGGTAWQDAFARAQALVAQMTIEEKIHLVTGQDGRCVGNTGAIERLGIPMLCLEDGPAGPRPIQGTSQFPAGQAAAATWDRGLIYARGHAMGQEFFDQGVHIALSPVTGGPLGRASRDGRNFEGFFADPYATGEAAYLTTKGLQDGGTLATAKHFIGYEQETFRNPYSATESNDQLPISANIDNKALHEVYLWGFAEAVRAGTGYVMCSYNRVNQTHACSNAYTQNKILKGELNFQGGIMSDWGGVWGNDEFINGGLDINMPGIGLGGLFGDFWGDSIMPYVENGTVPEWRVDDAAVRALTPWIFSGQVENPPPNVTWNAVSAYYEVDDVSWHDVRKLETADLIRQIGEDSAVLLKNTNKTLPLRNPKVIAIIGSDAGPNDLSPLDGAGFGSFPVWNNNGTLSLGGGSGWQIPPYVVTPYEAINWRGRKSGAQVYSVFNDTAYDAIGTTVQSADVALVFVSAYAMEGEDRASLYLDHEGEKLINSVAANNTNTVVVIHAGGPVLVEDWIDHPNVTAVIAAHYPGQESGDAIASVLYGDVSPSGRLPYTIAHALEDYPPNTIMDDDVPAPQTDFTESTLIDYRWFTAHNITPRFEFGYGLSYSAFNYSGIYVRDVYEEDKTSIQKTNEPFEGSDGTNSLYDVIAEVTAQVTNTGDVLACEVAQLYVAFPESEGVWLRGFDKLKQLAPGETRTATFPLRRKDLSLWSTEKQLWYIPEGEIQLQVGASSTKLYLTTTWSQ</sequence>
<keyword evidence="10" id="KW-0119">Carbohydrate metabolism</keyword>
<keyword evidence="12" id="KW-0624">Polysaccharide degradation</keyword>
<reference evidence="20 21" key="1">
    <citation type="journal article" date="2012" name="Science">
        <title>The Paleozoic origin of enzymatic lignin decomposition reconstructed from 31 fungal genomes.</title>
        <authorList>
            <person name="Floudas D."/>
            <person name="Binder M."/>
            <person name="Riley R."/>
            <person name="Barry K."/>
            <person name="Blanchette R.A."/>
            <person name="Henrissat B."/>
            <person name="Martinez A.T."/>
            <person name="Otillar R."/>
            <person name="Spatafora J.W."/>
            <person name="Yadav J.S."/>
            <person name="Aerts A."/>
            <person name="Benoit I."/>
            <person name="Boyd A."/>
            <person name="Carlson A."/>
            <person name="Copeland A."/>
            <person name="Coutinho P.M."/>
            <person name="de Vries R.P."/>
            <person name="Ferreira P."/>
            <person name="Findley K."/>
            <person name="Foster B."/>
            <person name="Gaskell J."/>
            <person name="Glotzer D."/>
            <person name="Gorecki P."/>
            <person name="Heitman J."/>
            <person name="Hesse C."/>
            <person name="Hori C."/>
            <person name="Igarashi K."/>
            <person name="Jurgens J.A."/>
            <person name="Kallen N."/>
            <person name="Kersten P."/>
            <person name="Kohler A."/>
            <person name="Kuees U."/>
            <person name="Kumar T.K.A."/>
            <person name="Kuo A."/>
            <person name="LaButti K."/>
            <person name="Larrondo L.F."/>
            <person name="Lindquist E."/>
            <person name="Ling A."/>
            <person name="Lombard V."/>
            <person name="Lucas S."/>
            <person name="Lundell T."/>
            <person name="Martin R."/>
            <person name="McLaughlin D.J."/>
            <person name="Morgenstern I."/>
            <person name="Morin E."/>
            <person name="Murat C."/>
            <person name="Nagy L.G."/>
            <person name="Nolan M."/>
            <person name="Ohm R.A."/>
            <person name="Patyshakuliyeva A."/>
            <person name="Rokas A."/>
            <person name="Ruiz-Duenas F.J."/>
            <person name="Sabat G."/>
            <person name="Salamov A."/>
            <person name="Samejima M."/>
            <person name="Schmutz J."/>
            <person name="Slot J.C."/>
            <person name="St John F."/>
            <person name="Stenlid J."/>
            <person name="Sun H."/>
            <person name="Sun S."/>
            <person name="Syed K."/>
            <person name="Tsang A."/>
            <person name="Wiebenga A."/>
            <person name="Young D."/>
            <person name="Pisabarro A."/>
            <person name="Eastwood D.C."/>
            <person name="Martin F."/>
            <person name="Cullen D."/>
            <person name="Grigoriev I.V."/>
            <person name="Hibbett D.S."/>
        </authorList>
    </citation>
    <scope>NUCLEOTIDE SEQUENCE</scope>
    <source>
        <strain evidence="21">FP-58527</strain>
    </source>
</reference>
<dbReference type="InterPro" id="IPR050288">
    <property type="entry name" value="Cellulose_deg_GH3"/>
</dbReference>
<feature type="signal peptide" evidence="18">
    <location>
        <begin position="1"/>
        <end position="22"/>
    </location>
</feature>
<evidence type="ECO:0000313" key="20">
    <source>
        <dbReference type="EMBL" id="EPS94920.1"/>
    </source>
</evidence>
<evidence type="ECO:0000256" key="5">
    <source>
        <dbReference type="ARBA" id="ARBA00012744"/>
    </source>
</evidence>
<organism evidence="20 21">
    <name type="scientific">Fomitopsis schrenkii</name>
    <name type="common">Brown rot fungus</name>
    <dbReference type="NCBI Taxonomy" id="2126942"/>
    <lineage>
        <taxon>Eukaryota</taxon>
        <taxon>Fungi</taxon>
        <taxon>Dikarya</taxon>
        <taxon>Basidiomycota</taxon>
        <taxon>Agaricomycotina</taxon>
        <taxon>Agaricomycetes</taxon>
        <taxon>Polyporales</taxon>
        <taxon>Fomitopsis</taxon>
    </lineage>
</organism>
<comment type="function">
    <text evidence="13">Beta-glucosidases are one of a number of cellulolytic enzymes involved in the degradation of cellulosic biomass. Catalyzes the last step releasing glucose from the inhibitory cellobiose.</text>
</comment>
<gene>
    <name evidence="20" type="ORF">FOMPIDRAFT_160021</name>
</gene>
<dbReference type="HOGENOM" id="CLU_004542_2_1_1"/>
<dbReference type="AlphaFoldDB" id="S8EZD8"/>
<dbReference type="InterPro" id="IPR036881">
    <property type="entry name" value="Glyco_hydro_3_C_sf"/>
</dbReference>
<dbReference type="SMR" id="S8EZD8"/>
<dbReference type="EMBL" id="KE504220">
    <property type="protein sequence ID" value="EPS94920.1"/>
    <property type="molecule type" value="Genomic_DNA"/>
</dbReference>
<dbReference type="EC" id="3.2.1.21" evidence="5"/>
<dbReference type="SMART" id="SM01217">
    <property type="entry name" value="Fn3_like"/>
    <property type="match status" value="1"/>
</dbReference>
<dbReference type="Gene3D" id="2.60.40.10">
    <property type="entry name" value="Immunoglobulins"/>
    <property type="match status" value="1"/>
</dbReference>
<dbReference type="InterPro" id="IPR036962">
    <property type="entry name" value="Glyco_hydro_3_N_sf"/>
</dbReference>
<dbReference type="Gene3D" id="3.40.50.1700">
    <property type="entry name" value="Glycoside hydrolase family 3 C-terminal domain"/>
    <property type="match status" value="1"/>
</dbReference>
<dbReference type="GO" id="GO:0009251">
    <property type="term" value="P:glucan catabolic process"/>
    <property type="evidence" value="ECO:0007669"/>
    <property type="project" value="TreeGrafter"/>
</dbReference>
<dbReference type="SUPFAM" id="SSF52279">
    <property type="entry name" value="Beta-D-glucan exohydrolase, C-terminal domain"/>
    <property type="match status" value="1"/>
</dbReference>
<dbReference type="InParanoid" id="S8EZD8"/>
<evidence type="ECO:0000256" key="7">
    <source>
        <dbReference type="ARBA" id="ARBA00022729"/>
    </source>
</evidence>
<protein>
    <recommendedName>
        <fullName evidence="14">Probable beta-glucosidase G</fullName>
        <ecNumber evidence="5">3.2.1.21</ecNumber>
    </recommendedName>
    <alternativeName>
        <fullName evidence="15">Beta-D-glucoside glucohydrolase G</fullName>
    </alternativeName>
    <alternativeName>
        <fullName evidence="16">Cellobiase G</fullName>
    </alternativeName>
    <alternativeName>
        <fullName evidence="17">Gentiobiase G</fullName>
    </alternativeName>
</protein>
<dbReference type="InterPro" id="IPR001764">
    <property type="entry name" value="Glyco_hydro_3_N"/>
</dbReference>
<comment type="similarity">
    <text evidence="4">Belongs to the glycosyl hydrolase 3 family.</text>
</comment>
<evidence type="ECO:0000259" key="19">
    <source>
        <dbReference type="SMART" id="SM01217"/>
    </source>
</evidence>
<dbReference type="InterPro" id="IPR017853">
    <property type="entry name" value="GH"/>
</dbReference>
<keyword evidence="6" id="KW-0964">Secreted</keyword>
<comment type="subcellular location">
    <subcellularLocation>
        <location evidence="2">Secreted</location>
    </subcellularLocation>
</comment>
<dbReference type="OrthoDB" id="416222at2759"/>
<keyword evidence="9" id="KW-0325">Glycoprotein</keyword>
<feature type="chain" id="PRO_5004550661" description="Probable beta-glucosidase G" evidence="18">
    <location>
        <begin position="23"/>
        <end position="787"/>
    </location>
</feature>
<evidence type="ECO:0000256" key="4">
    <source>
        <dbReference type="ARBA" id="ARBA00005336"/>
    </source>
</evidence>
<dbReference type="Proteomes" id="UP000015241">
    <property type="component" value="Unassembled WGS sequence"/>
</dbReference>
<comment type="pathway">
    <text evidence="3">Glycan metabolism; cellulose degradation.</text>
</comment>
<dbReference type="PANTHER" id="PTHR42715:SF12">
    <property type="entry name" value="BETA-GLUCOSIDASE G-RELATED"/>
    <property type="match status" value="1"/>
</dbReference>
<keyword evidence="7 18" id="KW-0732">Signal</keyword>
<dbReference type="STRING" id="743788.S8EZD8"/>
<dbReference type="SUPFAM" id="SSF51445">
    <property type="entry name" value="(Trans)glycosidases"/>
    <property type="match status" value="1"/>
</dbReference>
<dbReference type="GO" id="GO:0005576">
    <property type="term" value="C:extracellular region"/>
    <property type="evidence" value="ECO:0007669"/>
    <property type="project" value="UniProtKB-SubCell"/>
</dbReference>
<evidence type="ECO:0000256" key="16">
    <source>
        <dbReference type="ARBA" id="ARBA00041601"/>
    </source>
</evidence>
<evidence type="ECO:0000256" key="10">
    <source>
        <dbReference type="ARBA" id="ARBA00023277"/>
    </source>
</evidence>
<evidence type="ECO:0000256" key="3">
    <source>
        <dbReference type="ARBA" id="ARBA00004987"/>
    </source>
</evidence>
<dbReference type="FunFam" id="3.20.20.300:FF:000002">
    <property type="entry name" value="Probable beta-glucosidase"/>
    <property type="match status" value="1"/>
</dbReference>
<dbReference type="InterPro" id="IPR026891">
    <property type="entry name" value="Fn3-like"/>
</dbReference>
<feature type="domain" description="Fibronectin type III-like" evidence="19">
    <location>
        <begin position="709"/>
        <end position="776"/>
    </location>
</feature>
<evidence type="ECO:0000256" key="17">
    <source>
        <dbReference type="ARBA" id="ARBA00041808"/>
    </source>
</evidence>
<dbReference type="eggNOG" id="ENOG502QR4D">
    <property type="taxonomic scope" value="Eukaryota"/>
</dbReference>
<dbReference type="Gene3D" id="3.20.20.300">
    <property type="entry name" value="Glycoside hydrolase, family 3, N-terminal domain"/>
    <property type="match status" value="1"/>
</dbReference>
<evidence type="ECO:0000256" key="11">
    <source>
        <dbReference type="ARBA" id="ARBA00023295"/>
    </source>
</evidence>
<evidence type="ECO:0000256" key="14">
    <source>
        <dbReference type="ARBA" id="ARBA00039579"/>
    </source>
</evidence>
<dbReference type="GO" id="GO:0008422">
    <property type="term" value="F:beta-glucosidase activity"/>
    <property type="evidence" value="ECO:0007669"/>
    <property type="project" value="UniProtKB-EC"/>
</dbReference>
<dbReference type="InterPro" id="IPR002772">
    <property type="entry name" value="Glyco_hydro_3_C"/>
</dbReference>
<proteinExistence type="inferred from homology"/>
<evidence type="ECO:0000256" key="9">
    <source>
        <dbReference type="ARBA" id="ARBA00023180"/>
    </source>
</evidence>
<dbReference type="PANTHER" id="PTHR42715">
    <property type="entry name" value="BETA-GLUCOSIDASE"/>
    <property type="match status" value="1"/>
</dbReference>
<keyword evidence="11" id="KW-0326">Glycosidase</keyword>
<name>S8EZD8_FOMSC</name>
<evidence type="ECO:0000256" key="1">
    <source>
        <dbReference type="ARBA" id="ARBA00000448"/>
    </source>
</evidence>
<dbReference type="Pfam" id="PF00933">
    <property type="entry name" value="Glyco_hydro_3"/>
    <property type="match status" value="1"/>
</dbReference>
<dbReference type="Pfam" id="PF01915">
    <property type="entry name" value="Glyco_hydro_3_C"/>
    <property type="match status" value="1"/>
</dbReference>
<dbReference type="InterPro" id="IPR013783">
    <property type="entry name" value="Ig-like_fold"/>
</dbReference>
<evidence type="ECO:0000256" key="12">
    <source>
        <dbReference type="ARBA" id="ARBA00023326"/>
    </source>
</evidence>
<keyword evidence="21" id="KW-1185">Reference proteome</keyword>
<dbReference type="Pfam" id="PF14310">
    <property type="entry name" value="Fn3-like"/>
    <property type="match status" value="1"/>
</dbReference>
<evidence type="ECO:0000256" key="18">
    <source>
        <dbReference type="SAM" id="SignalP"/>
    </source>
</evidence>